<feature type="compositionally biased region" description="Low complexity" evidence="1">
    <location>
        <begin position="141"/>
        <end position="154"/>
    </location>
</feature>
<name>A0A6A6PXE6_9PEZI</name>
<feature type="compositionally biased region" description="Basic and acidic residues" evidence="1">
    <location>
        <begin position="34"/>
        <end position="51"/>
    </location>
</feature>
<sequence>MDFCLSITRDATSSSIFEQKPNIMAVSIGKRKRKDIDDDGRGSGDEHDDAMRALFQKAFEAKFKPLERQQPVVDEDAESSDQNETPPEEDSDWSGLSYDEDDEEIETFHHDSSAIDQAQLDAHDRKSFMSSRPPTSTGQPSTSKTQTASSQQKADPTEVTNLKHDLALQRLLKESHLLDPESFQSGSSGASTPTTSGKTRLKALDLRLQDLGAKHPATQQQRMPLSHRKGIAAKAAGREQQRRKDAVENGVILEKARSAGVAGSAKGPVKRRERGIGGPTVGKFKGGTLRLSERDVRAIQGRKKGKAGGRR</sequence>
<accession>A0A6A6PXE6</accession>
<organism evidence="2 3">
    <name type="scientific">Neohortaea acidophila</name>
    <dbReference type="NCBI Taxonomy" id="245834"/>
    <lineage>
        <taxon>Eukaryota</taxon>
        <taxon>Fungi</taxon>
        <taxon>Dikarya</taxon>
        <taxon>Ascomycota</taxon>
        <taxon>Pezizomycotina</taxon>
        <taxon>Dothideomycetes</taxon>
        <taxon>Dothideomycetidae</taxon>
        <taxon>Mycosphaerellales</taxon>
        <taxon>Teratosphaeriaceae</taxon>
        <taxon>Neohortaea</taxon>
    </lineage>
</organism>
<dbReference type="InterPro" id="IPR053030">
    <property type="entry name" value="Ribosomal_biogenesis_FAF1-like"/>
</dbReference>
<dbReference type="AlphaFoldDB" id="A0A6A6PXE6"/>
<dbReference type="GO" id="GO:0000462">
    <property type="term" value="P:maturation of SSU-rRNA from tricistronic rRNA transcript (SSU-rRNA, 5.8S rRNA, LSU-rRNA)"/>
    <property type="evidence" value="ECO:0007669"/>
    <property type="project" value="TreeGrafter"/>
</dbReference>
<dbReference type="OrthoDB" id="5556956at2759"/>
<reference evidence="2" key="1">
    <citation type="journal article" date="2020" name="Stud. Mycol.">
        <title>101 Dothideomycetes genomes: a test case for predicting lifestyles and emergence of pathogens.</title>
        <authorList>
            <person name="Haridas S."/>
            <person name="Albert R."/>
            <person name="Binder M."/>
            <person name="Bloem J."/>
            <person name="Labutti K."/>
            <person name="Salamov A."/>
            <person name="Andreopoulos B."/>
            <person name="Baker S."/>
            <person name="Barry K."/>
            <person name="Bills G."/>
            <person name="Bluhm B."/>
            <person name="Cannon C."/>
            <person name="Castanera R."/>
            <person name="Culley D."/>
            <person name="Daum C."/>
            <person name="Ezra D."/>
            <person name="Gonzalez J."/>
            <person name="Henrissat B."/>
            <person name="Kuo A."/>
            <person name="Liang C."/>
            <person name="Lipzen A."/>
            <person name="Lutzoni F."/>
            <person name="Magnuson J."/>
            <person name="Mondo S."/>
            <person name="Nolan M."/>
            <person name="Ohm R."/>
            <person name="Pangilinan J."/>
            <person name="Park H.-J."/>
            <person name="Ramirez L."/>
            <person name="Alfaro M."/>
            <person name="Sun H."/>
            <person name="Tritt A."/>
            <person name="Yoshinaga Y."/>
            <person name="Zwiers L.-H."/>
            <person name="Turgeon B."/>
            <person name="Goodwin S."/>
            <person name="Spatafora J."/>
            <person name="Crous P."/>
            <person name="Grigoriev I."/>
        </authorList>
    </citation>
    <scope>NUCLEOTIDE SEQUENCE</scope>
    <source>
        <strain evidence="2">CBS 113389</strain>
    </source>
</reference>
<dbReference type="InterPro" id="IPR027973">
    <property type="entry name" value="FSAF1-like"/>
</dbReference>
<feature type="region of interest" description="Disordered" evidence="1">
    <location>
        <begin position="28"/>
        <end position="162"/>
    </location>
</feature>
<feature type="region of interest" description="Disordered" evidence="1">
    <location>
        <begin position="178"/>
        <end position="203"/>
    </location>
</feature>
<gene>
    <name evidence="2" type="ORF">BDY17DRAFT_323546</name>
</gene>
<dbReference type="PANTHER" id="PTHR28096">
    <property type="entry name" value="PROTEIN FAF1"/>
    <property type="match status" value="1"/>
</dbReference>
<feature type="compositionally biased region" description="Acidic residues" evidence="1">
    <location>
        <begin position="73"/>
        <end position="105"/>
    </location>
</feature>
<dbReference type="EMBL" id="MU001634">
    <property type="protein sequence ID" value="KAF2484712.1"/>
    <property type="molecule type" value="Genomic_DNA"/>
</dbReference>
<feature type="compositionally biased region" description="Basic and acidic residues" evidence="1">
    <location>
        <begin position="236"/>
        <end position="247"/>
    </location>
</feature>
<feature type="compositionally biased region" description="Polar residues" evidence="1">
    <location>
        <begin position="128"/>
        <end position="140"/>
    </location>
</feature>
<feature type="compositionally biased region" description="Low complexity" evidence="1">
    <location>
        <begin position="185"/>
        <end position="197"/>
    </location>
</feature>
<evidence type="ECO:0000313" key="3">
    <source>
        <dbReference type="Proteomes" id="UP000799767"/>
    </source>
</evidence>
<feature type="compositionally biased region" description="Basic residues" evidence="1">
    <location>
        <begin position="300"/>
        <end position="311"/>
    </location>
</feature>
<dbReference type="RefSeq" id="XP_033591281.1">
    <property type="nucleotide sequence ID" value="XM_033737033.1"/>
</dbReference>
<evidence type="ECO:0000313" key="2">
    <source>
        <dbReference type="EMBL" id="KAF2484712.1"/>
    </source>
</evidence>
<proteinExistence type="predicted"/>
<protein>
    <recommendedName>
        <fullName evidence="4">Protein FAF1</fullName>
    </recommendedName>
</protein>
<dbReference type="PANTHER" id="PTHR28096:SF1">
    <property type="entry name" value="PROTEIN FAF1"/>
    <property type="match status" value="1"/>
</dbReference>
<dbReference type="Proteomes" id="UP000799767">
    <property type="component" value="Unassembled WGS sequence"/>
</dbReference>
<dbReference type="GO" id="GO:0005730">
    <property type="term" value="C:nucleolus"/>
    <property type="evidence" value="ECO:0007669"/>
    <property type="project" value="TreeGrafter"/>
</dbReference>
<dbReference type="Pfam" id="PF15375">
    <property type="entry name" value="FSAF1"/>
    <property type="match status" value="1"/>
</dbReference>
<feature type="region of interest" description="Disordered" evidence="1">
    <location>
        <begin position="215"/>
        <end position="311"/>
    </location>
</feature>
<evidence type="ECO:0000256" key="1">
    <source>
        <dbReference type="SAM" id="MobiDB-lite"/>
    </source>
</evidence>
<dbReference type="GeneID" id="54478035"/>
<evidence type="ECO:0008006" key="4">
    <source>
        <dbReference type="Google" id="ProtNLM"/>
    </source>
</evidence>
<keyword evidence="3" id="KW-1185">Reference proteome</keyword>